<reference evidence="3" key="1">
    <citation type="journal article" date="2019" name="Int. J. Syst. Evol. Microbiol.">
        <title>The Global Catalogue of Microorganisms (GCM) 10K type strain sequencing project: providing services to taxonomists for standard genome sequencing and annotation.</title>
        <authorList>
            <consortium name="The Broad Institute Genomics Platform"/>
            <consortium name="The Broad Institute Genome Sequencing Center for Infectious Disease"/>
            <person name="Wu L."/>
            <person name="Ma J."/>
        </authorList>
    </citation>
    <scope>NUCLEOTIDE SEQUENCE [LARGE SCALE GENOMIC DNA]</scope>
    <source>
        <strain evidence="3">JCM 17326</strain>
    </source>
</reference>
<proteinExistence type="predicted"/>
<sequence length="106" mass="11127">MVGRPDPSVNPQGSREPGISASQEADRRAKIDAELRRARMQEETRRALADLLATVITTYAAVIAGNGDAAAAGLEQITAQAGAPPVRPRPWQCLPGLVRFGHGGDG</sequence>
<accession>A0ABP6ZPX4</accession>
<comment type="caution">
    <text evidence="2">The sequence shown here is derived from an EMBL/GenBank/DDBJ whole genome shotgun (WGS) entry which is preliminary data.</text>
</comment>
<keyword evidence="3" id="KW-1185">Reference proteome</keyword>
<organism evidence="2 3">
    <name type="scientific">Nonomuraea rosea</name>
    <dbReference type="NCBI Taxonomy" id="638574"/>
    <lineage>
        <taxon>Bacteria</taxon>
        <taxon>Bacillati</taxon>
        <taxon>Actinomycetota</taxon>
        <taxon>Actinomycetes</taxon>
        <taxon>Streptosporangiales</taxon>
        <taxon>Streptosporangiaceae</taxon>
        <taxon>Nonomuraea</taxon>
    </lineage>
</organism>
<protein>
    <submittedName>
        <fullName evidence="2">Uncharacterized protein</fullName>
    </submittedName>
</protein>
<dbReference type="Proteomes" id="UP001500630">
    <property type="component" value="Unassembled WGS sequence"/>
</dbReference>
<evidence type="ECO:0000313" key="3">
    <source>
        <dbReference type="Proteomes" id="UP001500630"/>
    </source>
</evidence>
<gene>
    <name evidence="2" type="ORF">GCM10022419_122410</name>
</gene>
<dbReference type="EMBL" id="BAABDQ010000054">
    <property type="protein sequence ID" value="GAA3616575.1"/>
    <property type="molecule type" value="Genomic_DNA"/>
</dbReference>
<evidence type="ECO:0000256" key="1">
    <source>
        <dbReference type="SAM" id="MobiDB-lite"/>
    </source>
</evidence>
<feature type="region of interest" description="Disordered" evidence="1">
    <location>
        <begin position="1"/>
        <end position="28"/>
    </location>
</feature>
<evidence type="ECO:0000313" key="2">
    <source>
        <dbReference type="EMBL" id="GAA3616575.1"/>
    </source>
</evidence>
<name>A0ABP6ZPX4_9ACTN</name>